<evidence type="ECO:0000256" key="1">
    <source>
        <dbReference type="ARBA" id="ARBA00022485"/>
    </source>
</evidence>
<dbReference type="PANTHER" id="PTHR32479">
    <property type="entry name" value="GLYCOLATE OXIDASE IRON-SULFUR SUBUNIT"/>
    <property type="match status" value="1"/>
</dbReference>
<dbReference type="EC" id="1.1.99.14" evidence="6"/>
<dbReference type="GO" id="GO:0046872">
    <property type="term" value="F:metal ion binding"/>
    <property type="evidence" value="ECO:0007669"/>
    <property type="project" value="UniProtKB-UniRule"/>
</dbReference>
<organism evidence="8 9">
    <name type="scientific">Candidatus Desulfovibrio intestinipullorum</name>
    <dbReference type="NCBI Taxonomy" id="2838536"/>
    <lineage>
        <taxon>Bacteria</taxon>
        <taxon>Pseudomonadati</taxon>
        <taxon>Thermodesulfobacteriota</taxon>
        <taxon>Desulfovibrionia</taxon>
        <taxon>Desulfovibrionales</taxon>
        <taxon>Desulfovibrionaceae</taxon>
        <taxon>Desulfovibrio</taxon>
    </lineage>
</organism>
<comment type="caution">
    <text evidence="8">The sequence shown here is derived from an EMBL/GenBank/DDBJ whole genome shotgun (WGS) entry which is preliminary data.</text>
</comment>
<feature type="domain" description="4Fe-4S ferredoxin-type" evidence="7">
    <location>
        <begin position="9"/>
        <end position="42"/>
    </location>
</feature>
<keyword evidence="5 6" id="KW-0411">Iron-sulfur</keyword>
<comment type="function">
    <text evidence="6">Component of a complex that catalyzes the oxidation of glycolate to glyoxylate.</text>
</comment>
<gene>
    <name evidence="8" type="ORF">H9894_00095</name>
</gene>
<keyword evidence="4 6" id="KW-0408">Iron</keyword>
<comment type="catalytic activity">
    <reaction evidence="6">
        <text>glycolate + A = glyoxylate + AH2</text>
        <dbReference type="Rhea" id="RHEA:21264"/>
        <dbReference type="ChEBI" id="CHEBI:13193"/>
        <dbReference type="ChEBI" id="CHEBI:17499"/>
        <dbReference type="ChEBI" id="CHEBI:29805"/>
        <dbReference type="ChEBI" id="CHEBI:36655"/>
        <dbReference type="EC" id="1.1.99.14"/>
    </reaction>
</comment>
<evidence type="ECO:0000256" key="3">
    <source>
        <dbReference type="ARBA" id="ARBA00022737"/>
    </source>
</evidence>
<evidence type="ECO:0000256" key="5">
    <source>
        <dbReference type="ARBA" id="ARBA00023014"/>
    </source>
</evidence>
<keyword evidence="1 6" id="KW-0004">4Fe-4S</keyword>
<keyword evidence="6" id="KW-0249">Electron transport</keyword>
<dbReference type="InterPro" id="IPR017896">
    <property type="entry name" value="4Fe4S_Fe-S-bd"/>
</dbReference>
<dbReference type="InterPro" id="IPR017900">
    <property type="entry name" value="4Fe4S_Fe_S_CS"/>
</dbReference>
<evidence type="ECO:0000313" key="8">
    <source>
        <dbReference type="EMBL" id="HIV99590.1"/>
    </source>
</evidence>
<evidence type="ECO:0000256" key="6">
    <source>
        <dbReference type="PIRNR" id="PIRNR000139"/>
    </source>
</evidence>
<keyword evidence="3" id="KW-0677">Repeat</keyword>
<reference evidence="8" key="1">
    <citation type="journal article" date="2021" name="PeerJ">
        <title>Extensive microbial diversity within the chicken gut microbiome revealed by metagenomics and culture.</title>
        <authorList>
            <person name="Gilroy R."/>
            <person name="Ravi A."/>
            <person name="Getino M."/>
            <person name="Pursley I."/>
            <person name="Horton D.L."/>
            <person name="Alikhan N.F."/>
            <person name="Baker D."/>
            <person name="Gharbi K."/>
            <person name="Hall N."/>
            <person name="Watson M."/>
            <person name="Adriaenssens E.M."/>
            <person name="Foster-Nyarko E."/>
            <person name="Jarju S."/>
            <person name="Secka A."/>
            <person name="Antonio M."/>
            <person name="Oren A."/>
            <person name="Chaudhuri R.R."/>
            <person name="La Ragione R."/>
            <person name="Hildebrand F."/>
            <person name="Pallen M.J."/>
        </authorList>
    </citation>
    <scope>NUCLEOTIDE SEQUENCE</scope>
    <source>
        <strain evidence="8">ChiHecec2B26-446</strain>
    </source>
</reference>
<dbReference type="Proteomes" id="UP000886752">
    <property type="component" value="Unassembled WGS sequence"/>
</dbReference>
<evidence type="ECO:0000313" key="9">
    <source>
        <dbReference type="Proteomes" id="UP000886752"/>
    </source>
</evidence>
<dbReference type="PROSITE" id="PS00198">
    <property type="entry name" value="4FE4S_FER_1"/>
    <property type="match status" value="2"/>
</dbReference>
<feature type="domain" description="4Fe-4S ferredoxin-type" evidence="7">
    <location>
        <begin position="62"/>
        <end position="92"/>
    </location>
</feature>
<reference evidence="8" key="2">
    <citation type="submission" date="2021-04" db="EMBL/GenBank/DDBJ databases">
        <authorList>
            <person name="Gilroy R."/>
        </authorList>
    </citation>
    <scope>NUCLEOTIDE SEQUENCE</scope>
    <source>
        <strain evidence="8">ChiHecec2B26-446</strain>
    </source>
</reference>
<dbReference type="PROSITE" id="PS51379">
    <property type="entry name" value="4FE4S_FER_2"/>
    <property type="match status" value="2"/>
</dbReference>
<dbReference type="AlphaFoldDB" id="A0A9D1PUZ2"/>
<proteinExistence type="predicted"/>
<dbReference type="Pfam" id="PF13183">
    <property type="entry name" value="Fer4_8"/>
    <property type="match status" value="1"/>
</dbReference>
<keyword evidence="6" id="KW-0813">Transport</keyword>
<comment type="cofactor">
    <cofactor evidence="6">
        <name>[4Fe-4S] cluster</name>
        <dbReference type="ChEBI" id="CHEBI:49883"/>
    </cofactor>
    <text evidence="6">Binds 2 [4Fe-4S] clusters.</text>
</comment>
<dbReference type="PIRSF" id="PIRSF000139">
    <property type="entry name" value="Glc_ox_4Fe-4S"/>
    <property type="match status" value="1"/>
</dbReference>
<accession>A0A9D1PUZ2</accession>
<comment type="catalytic activity">
    <reaction evidence="6">
        <text>(R)-lactate + A = pyruvate + AH2</text>
        <dbReference type="Rhea" id="RHEA:15089"/>
        <dbReference type="ChEBI" id="CHEBI:13193"/>
        <dbReference type="ChEBI" id="CHEBI:15361"/>
        <dbReference type="ChEBI" id="CHEBI:16004"/>
        <dbReference type="ChEBI" id="CHEBI:17499"/>
    </reaction>
</comment>
<dbReference type="InterPro" id="IPR004017">
    <property type="entry name" value="Cys_rich_dom"/>
</dbReference>
<dbReference type="InterPro" id="IPR009051">
    <property type="entry name" value="Helical_ferredxn"/>
</dbReference>
<evidence type="ECO:0000256" key="4">
    <source>
        <dbReference type="ARBA" id="ARBA00023004"/>
    </source>
</evidence>
<dbReference type="GO" id="GO:0019154">
    <property type="term" value="F:glycolate dehydrogenase activity"/>
    <property type="evidence" value="ECO:0007669"/>
    <property type="project" value="UniProtKB-EC"/>
</dbReference>
<keyword evidence="2 6" id="KW-0479">Metal-binding</keyword>
<name>A0A9D1PUZ2_9BACT</name>
<dbReference type="InterPro" id="IPR012257">
    <property type="entry name" value="Glc_ox_4Fe-4S"/>
</dbReference>
<dbReference type="EMBL" id="DXHV01000003">
    <property type="protein sequence ID" value="HIV99590.1"/>
    <property type="molecule type" value="Genomic_DNA"/>
</dbReference>
<dbReference type="PANTHER" id="PTHR32479:SF20">
    <property type="entry name" value="GLYCOLATE OXIDASE IRON-SULFUR SUBUNIT"/>
    <property type="match status" value="1"/>
</dbReference>
<protein>
    <recommendedName>
        <fullName evidence="6">Glycolate oxidase iron-sulfur subunit</fullName>
        <ecNumber evidence="6">1.1.99.14</ecNumber>
    </recommendedName>
</protein>
<dbReference type="Gene3D" id="1.10.1060.10">
    <property type="entry name" value="Alpha-helical ferredoxin"/>
    <property type="match status" value="1"/>
</dbReference>
<evidence type="ECO:0000259" key="7">
    <source>
        <dbReference type="PROSITE" id="PS51379"/>
    </source>
</evidence>
<evidence type="ECO:0000256" key="2">
    <source>
        <dbReference type="ARBA" id="ARBA00022723"/>
    </source>
</evidence>
<dbReference type="GO" id="GO:0051539">
    <property type="term" value="F:4 iron, 4 sulfur cluster binding"/>
    <property type="evidence" value="ECO:0007669"/>
    <property type="project" value="UniProtKB-UniRule"/>
</dbReference>
<sequence>MADLKALVSRLMTLEDRIIACMRCGNCQAVCPMFGATHMEADVARGKLALVDDLAHELIRDPQAVADKLGRCLLCGSCQAGCPSGVKIMDVFMEAREIVYSYLGLGPVKKAIFRVMLAKPWLFNISMRVGSPASHLLFRKNKTAQNTVSSPLLRPLIGDRHLRSLPVRPLHAIVGALNEPRVSGGLKVVFFPGCMGDKYYVNMALACLKVLRHHKVAVFMSPDFACCGIPAVSSGDGQGMVDELRKNLDILSKVDFDYIVTPCGSCTSTIKELWPKYAARIDDAATHISRAISKKTMDITQFLVDVLGVHAVEPRDNAISITYHDSCHLRKGLGISSQPRELLKANSGYRLVEMKEADRCCGCGGSFTLYHYDLSRAIGQRKRDNVVASKAQVVAAACPACMMQLEDVLSHNKDDVTVKHPVEVYAETL</sequence>
<dbReference type="SUPFAM" id="SSF46548">
    <property type="entry name" value="alpha-helical ferredoxin"/>
    <property type="match status" value="1"/>
</dbReference>
<dbReference type="Pfam" id="PF02754">
    <property type="entry name" value="CCG"/>
    <property type="match status" value="2"/>
</dbReference>